<feature type="compositionally biased region" description="Low complexity" evidence="1">
    <location>
        <begin position="346"/>
        <end position="356"/>
    </location>
</feature>
<gene>
    <name evidence="3" type="ORF">ABVK25_009871</name>
</gene>
<sequence>MAAPGCGIIFAPSSQRMDRSTSLRRTHSLNSKFKHSASNKPPVVNIQERDYGFTHGHSRTISDKMMRSLHRKKNSNESDTSTKSNQSTMSAPAPVVRKYPKHLDLMDAASQKERDCRHVQDLSRHHTGGHGEVGTGKENVLRDGKFSRPVLSKMEKSYRQIAYDHYLSQAFGLGGNERPQPVAIRRLKTAPVTELRPDSDMSAVTADSMEVNFHIDTKDLPSAKDRRPKIHVTIPDSQSSRRPPSSVHLVNQMDRSKTSARSHQTRTEQVSPPSSTTRQEGEAPARLSVVSPLSAVEMPKPRRPFSAFSLEEMTNDMPRGAPARTLEKSASSDSSDDTADHDDRSSFYSGRSSMSSLTEDAGADKPKVERKHSTAFSIISPAAAGVFDGMPLTIRFPSKLKGAKSTTNLGTDLNKPLPPEPGMADLSPLNVSSYSRPGSMKARRKVPSPLNIQRSSTIDGSSHFLPRMSSLRSKYTPADLDALDEAFTKTGPAINSDFYTHIEPSLSQAQLELEAHLHTINEEPTYHVTAPAVHDPLQISRGPNTMVPSRQAPPPPKSFTPSIMSSDDSVTSRKRFTKKSNTFHVAMQIKPDPRIYSRESSLEEVLHKRVSTLPMRGSSMKAERVLGKTASGTTSVTMEREPSAESSWSSSGSPHTNYDDSSSFPPTMSGEDLSTPETDVSSIPDYAFEEVRARLELLSPKNDSHYAANERRDSGSSVELPLQEQSSGATPERTQPTTSEKELFTPSVHVTATKEEGSQVEIPIALADESNIHPLQRRGRLDDELRARSLGSIAMSEIPDMYASLPSPGLNIRTEMDDSMTAEEVERMISADAAEKVLLRILQNLENLQDLFACATVSRGFYRTYKRHELPLMKNALYGMSPAAWELREMSPPYPGLEGVHNESPRLDYSPSLYLQHYMRDMYTMVALKSMILIHCESFLRADTITALAGGETEQASQIDDAFWRVWTFCQVFGCGSNREDDIIAQMDWLRGGQLAAQQRHNKNAMDLGSDVARNSVLYSSPISFGRGNAGGLSAEDLYDMTEIWTCLGVLVRGFQGRRQEAREYGIFQNADIAAGDVEKEDTVLEEWTYHILTLAPPTVLDVSAATSPTPQTFAHARSRGYTIWTPPPISRATFLKEAVSRVYQEKMSLRHTSPIASPMAATINGPTSPGNGSPELNDPIAARWRCARHAAEIRAKRNDPAFKALPTSEDRPMSEFTSVLAALDPASALPMPKLCHERTPSETDTSKTCISSLVVPAGPQVRDPVDVAVERLVAMGFEQHKCMKALAETDTGNSIDFAAAMEWLVRERKRDVGGLMHATYRGPIQQKEQAGSPVSPKSAVREAVGLGVRY</sequence>
<evidence type="ECO:0000313" key="4">
    <source>
        <dbReference type="Proteomes" id="UP001590951"/>
    </source>
</evidence>
<feature type="region of interest" description="Disordered" evidence="1">
    <location>
        <begin position="623"/>
        <end position="682"/>
    </location>
</feature>
<feature type="compositionally biased region" description="Polar residues" evidence="1">
    <location>
        <begin position="450"/>
        <end position="460"/>
    </location>
</feature>
<dbReference type="Proteomes" id="UP001590951">
    <property type="component" value="Unassembled WGS sequence"/>
</dbReference>
<evidence type="ECO:0000256" key="1">
    <source>
        <dbReference type="SAM" id="MobiDB-lite"/>
    </source>
</evidence>
<dbReference type="PROSITE" id="PS50030">
    <property type="entry name" value="UBA"/>
    <property type="match status" value="1"/>
</dbReference>
<organism evidence="3 4">
    <name type="scientific">Lepraria finkii</name>
    <dbReference type="NCBI Taxonomy" id="1340010"/>
    <lineage>
        <taxon>Eukaryota</taxon>
        <taxon>Fungi</taxon>
        <taxon>Dikarya</taxon>
        <taxon>Ascomycota</taxon>
        <taxon>Pezizomycotina</taxon>
        <taxon>Lecanoromycetes</taxon>
        <taxon>OSLEUM clade</taxon>
        <taxon>Lecanoromycetidae</taxon>
        <taxon>Lecanorales</taxon>
        <taxon>Lecanorineae</taxon>
        <taxon>Stereocaulaceae</taxon>
        <taxon>Lepraria</taxon>
    </lineage>
</organism>
<feature type="region of interest" description="Disordered" evidence="1">
    <location>
        <begin position="435"/>
        <end position="463"/>
    </location>
</feature>
<dbReference type="InterPro" id="IPR015940">
    <property type="entry name" value="UBA"/>
</dbReference>
<dbReference type="EMBL" id="JBHFEH010000056">
    <property type="protein sequence ID" value="KAL2049887.1"/>
    <property type="molecule type" value="Genomic_DNA"/>
</dbReference>
<accession>A0ABR4AW37</accession>
<dbReference type="SUPFAM" id="SSF46934">
    <property type="entry name" value="UBA-like"/>
    <property type="match status" value="1"/>
</dbReference>
<feature type="region of interest" description="Disordered" evidence="1">
    <location>
        <begin position="315"/>
        <end position="369"/>
    </location>
</feature>
<feature type="compositionally biased region" description="Polar residues" evidence="1">
    <location>
        <begin position="723"/>
        <end position="738"/>
    </location>
</feature>
<feature type="compositionally biased region" description="Low complexity" evidence="1">
    <location>
        <begin position="644"/>
        <end position="653"/>
    </location>
</feature>
<name>A0ABR4AW37_9LECA</name>
<dbReference type="InterPro" id="IPR009060">
    <property type="entry name" value="UBA-like_sf"/>
</dbReference>
<evidence type="ECO:0000259" key="2">
    <source>
        <dbReference type="PROSITE" id="PS50030"/>
    </source>
</evidence>
<feature type="compositionally biased region" description="Polar residues" evidence="1">
    <location>
        <begin position="654"/>
        <end position="666"/>
    </location>
</feature>
<feature type="compositionally biased region" description="Polar residues" evidence="1">
    <location>
        <begin position="265"/>
        <end position="278"/>
    </location>
</feature>
<feature type="region of interest" description="Disordered" evidence="1">
    <location>
        <begin position="54"/>
        <end position="96"/>
    </location>
</feature>
<reference evidence="3 4" key="1">
    <citation type="submission" date="2024-09" db="EMBL/GenBank/DDBJ databases">
        <title>Rethinking Asexuality: The Enigmatic Case of Functional Sexual Genes in Lepraria (Stereocaulaceae).</title>
        <authorList>
            <person name="Doellman M."/>
            <person name="Sun Y."/>
            <person name="Barcenas-Pena A."/>
            <person name="Lumbsch H.T."/>
            <person name="Grewe F."/>
        </authorList>
    </citation>
    <scope>NUCLEOTIDE SEQUENCE [LARGE SCALE GENOMIC DNA]</scope>
    <source>
        <strain evidence="3 4">Grewe 0041</strain>
    </source>
</reference>
<evidence type="ECO:0000313" key="3">
    <source>
        <dbReference type="EMBL" id="KAL2049887.1"/>
    </source>
</evidence>
<feature type="compositionally biased region" description="Low complexity" evidence="1">
    <location>
        <begin position="237"/>
        <end position="246"/>
    </location>
</feature>
<feature type="domain" description="UBA" evidence="2">
    <location>
        <begin position="1261"/>
        <end position="1308"/>
    </location>
</feature>
<feature type="region of interest" description="Disordered" evidence="1">
    <location>
        <begin position="548"/>
        <end position="571"/>
    </location>
</feature>
<feature type="compositionally biased region" description="Polar residues" evidence="1">
    <location>
        <begin position="559"/>
        <end position="569"/>
    </location>
</feature>
<dbReference type="Pfam" id="PF22562">
    <property type="entry name" value="UBA_7"/>
    <property type="match status" value="1"/>
</dbReference>
<proteinExistence type="predicted"/>
<protein>
    <recommendedName>
        <fullName evidence="2">UBA domain-containing protein</fullName>
    </recommendedName>
</protein>
<feature type="region of interest" description="Disordered" evidence="1">
    <location>
        <begin position="217"/>
        <end position="295"/>
    </location>
</feature>
<feature type="compositionally biased region" description="Basic and acidic residues" evidence="1">
    <location>
        <begin position="703"/>
        <end position="714"/>
    </location>
</feature>
<dbReference type="Gene3D" id="1.10.8.10">
    <property type="entry name" value="DNA helicase RuvA subunit, C-terminal domain"/>
    <property type="match status" value="1"/>
</dbReference>
<keyword evidence="4" id="KW-1185">Reference proteome</keyword>
<feature type="region of interest" description="Disordered" evidence="1">
    <location>
        <begin position="407"/>
        <end position="426"/>
    </location>
</feature>
<feature type="region of interest" description="Disordered" evidence="1">
    <location>
        <begin position="703"/>
        <end position="742"/>
    </location>
</feature>
<feature type="region of interest" description="Disordered" evidence="1">
    <location>
        <begin position="1"/>
        <end position="25"/>
    </location>
</feature>
<comment type="caution">
    <text evidence="3">The sequence shown here is derived from an EMBL/GenBank/DDBJ whole genome shotgun (WGS) entry which is preliminary data.</text>
</comment>
<feature type="compositionally biased region" description="Polar residues" evidence="1">
    <location>
        <begin position="77"/>
        <end position="90"/>
    </location>
</feature>